<dbReference type="InterPro" id="IPR000719">
    <property type="entry name" value="Prot_kinase_dom"/>
</dbReference>
<dbReference type="Gene3D" id="1.10.510.10">
    <property type="entry name" value="Transferase(Phosphotransferase) domain 1"/>
    <property type="match status" value="1"/>
</dbReference>
<dbReference type="SUPFAM" id="SSF56112">
    <property type="entry name" value="Protein kinase-like (PK-like)"/>
    <property type="match status" value="1"/>
</dbReference>
<feature type="region of interest" description="Disordered" evidence="1">
    <location>
        <begin position="793"/>
        <end position="860"/>
    </location>
</feature>
<sequence length="987" mass="112231">MEPNRRAEYKEIPLQNHSLPTIPWHKEAEFQAPGLSSLRPPNASSNSLGVHTSDSDISSVISDLGDAKQLAQTRDRGHFRSATRTGLLVSHAGTSFPDNTNQLGSIDSDILPQPKSLEHQDKKSAARNTYQNLGRKIRFAQQISSWEGEGKKFLPFDKLEQHTTRKAIHEELEQQGSDASLVNEIWEAGQFRTSSLTTRRRIFAILVLLDQVPAIIDFIRENIYDRDLPFVFQEGTGEREGSYNVYRKVKQRNGDPDMEIELQFFQKWKDVTLEAFHQNQWQLLAPFFSLASKDSTKVSHYNLDSHIVLPFVEDHIVDEPPAQYGGSAEVRRVKIHRAHQDLYMTGDEADNPSFAVKRLSSNDPSAFDNEVETLKLFSGKNKHQHLINLLLTYHYRGHYHLLFHWADGNLLDYWKTRHPSPHTPTRDGKFAKWVSRQWLGVVEGLQAIHTYTADPNLPFHDTQDPIDPRIHGRHGDLKPENILWFNRPHSAEGSTDHFGSFVISDFGLTRFHRELTRSRVNPETLGWSPTYRPPEYDVQKEVSQKCDIWSLGCVLLEFLHWYLLGWKGVKDFQNSRIDEGGSPEMRLDGYYNYIEDDPSQKGTRFKRSVKKAFQHLRSDLGTTEFFLEFLNLVQFKLLRMDPAKRASCGEIVELFKEINGKCLRENGYCTVPIRRPRRSSTDLSELMATPTAPLRQPSMPFPEKYSKVNEAPNVRLTTPNSRHLKHETISAPRARELGIHTGEVTQPAHKLEISSNPITKATPIIDDVDEGVDTNMEQDSQISSPKKIHFAKEDSGIVMNNDDTDEDYSGSIQNKEGMSDADAGKLTEEEQDAPKHSFTVRASHSPDYGTYSTQDKPIETRLVDTMDSGEQRAMEPANEQKEQNMNQDTLANNHTTDQTSPQAASNSSPTARSAFMLNHSGYHTMSGLASTSLRPKQPHEMSSPDSPPNASTETVEDEILRPLLGRCPTYDAESSSYEENEHSRLRK</sequence>
<dbReference type="GeneID" id="41988141"/>
<dbReference type="GO" id="GO:0004674">
    <property type="term" value="F:protein serine/threonine kinase activity"/>
    <property type="evidence" value="ECO:0007669"/>
    <property type="project" value="TreeGrafter"/>
</dbReference>
<dbReference type="SMART" id="SM00220">
    <property type="entry name" value="S_TKc"/>
    <property type="match status" value="1"/>
</dbReference>
<dbReference type="Pfam" id="PF00069">
    <property type="entry name" value="Pkinase"/>
    <property type="match status" value="1"/>
</dbReference>
<keyword evidence="3" id="KW-0808">Transferase</keyword>
<gene>
    <name evidence="3" type="ORF">LHYA1_G007943</name>
</gene>
<feature type="region of interest" description="Disordered" evidence="1">
    <location>
        <begin position="891"/>
        <end position="910"/>
    </location>
</feature>
<keyword evidence="3" id="KW-0418">Kinase</keyword>
<dbReference type="PANTHER" id="PTHR24359">
    <property type="entry name" value="SERINE/THREONINE-PROTEIN KINASE SBK1"/>
    <property type="match status" value="1"/>
</dbReference>
<keyword evidence="4" id="KW-1185">Reference proteome</keyword>
<organism evidence="3 4">
    <name type="scientific">Lachnellula hyalina</name>
    <dbReference type="NCBI Taxonomy" id="1316788"/>
    <lineage>
        <taxon>Eukaryota</taxon>
        <taxon>Fungi</taxon>
        <taxon>Dikarya</taxon>
        <taxon>Ascomycota</taxon>
        <taxon>Pezizomycotina</taxon>
        <taxon>Leotiomycetes</taxon>
        <taxon>Helotiales</taxon>
        <taxon>Lachnaceae</taxon>
        <taxon>Lachnellula</taxon>
    </lineage>
</organism>
<name>A0A8H8TVE1_9HELO</name>
<dbReference type="Proteomes" id="UP000431533">
    <property type="component" value="Unassembled WGS sequence"/>
</dbReference>
<feature type="region of interest" description="Disordered" evidence="1">
    <location>
        <begin position="926"/>
        <end position="987"/>
    </location>
</feature>
<dbReference type="AlphaFoldDB" id="A0A8H8TVE1"/>
<protein>
    <submittedName>
        <fullName evidence="3">Serine/threonine-protein kinase</fullName>
    </submittedName>
</protein>
<reference evidence="3 4" key="1">
    <citation type="submission" date="2018-05" db="EMBL/GenBank/DDBJ databases">
        <title>Genome sequencing and assembly of the regulated plant pathogen Lachnellula willkommii and related sister species for the development of diagnostic species identification markers.</title>
        <authorList>
            <person name="Giroux E."/>
            <person name="Bilodeau G."/>
        </authorList>
    </citation>
    <scope>NUCLEOTIDE SEQUENCE [LARGE SCALE GENOMIC DNA]</scope>
    <source>
        <strain evidence="3 4">CBS 185.66</strain>
    </source>
</reference>
<dbReference type="EMBL" id="QGMH01000192">
    <property type="protein sequence ID" value="TVY23262.1"/>
    <property type="molecule type" value="Genomic_DNA"/>
</dbReference>
<feature type="domain" description="Protein kinase" evidence="2">
    <location>
        <begin position="316"/>
        <end position="658"/>
    </location>
</feature>
<dbReference type="InterPro" id="IPR011009">
    <property type="entry name" value="Kinase-like_dom_sf"/>
</dbReference>
<evidence type="ECO:0000313" key="3">
    <source>
        <dbReference type="EMBL" id="TVY23262.1"/>
    </source>
</evidence>
<feature type="non-terminal residue" evidence="3">
    <location>
        <position position="1"/>
    </location>
</feature>
<feature type="compositionally biased region" description="Basic and acidic residues" evidence="1">
    <location>
        <begin position="822"/>
        <end position="835"/>
    </location>
</feature>
<feature type="region of interest" description="Disordered" evidence="1">
    <location>
        <begin position="33"/>
        <end position="55"/>
    </location>
</feature>
<dbReference type="RefSeq" id="XP_031002050.1">
    <property type="nucleotide sequence ID" value="XM_031152866.1"/>
</dbReference>
<dbReference type="PROSITE" id="PS50011">
    <property type="entry name" value="PROTEIN_KINASE_DOM"/>
    <property type="match status" value="1"/>
</dbReference>
<evidence type="ECO:0000256" key="1">
    <source>
        <dbReference type="SAM" id="MobiDB-lite"/>
    </source>
</evidence>
<comment type="caution">
    <text evidence="3">The sequence shown here is derived from an EMBL/GenBank/DDBJ whole genome shotgun (WGS) entry which is preliminary data.</text>
</comment>
<evidence type="ECO:0000313" key="4">
    <source>
        <dbReference type="Proteomes" id="UP000431533"/>
    </source>
</evidence>
<proteinExistence type="predicted"/>
<dbReference type="OrthoDB" id="1046782at2759"/>
<dbReference type="GO" id="GO:0005524">
    <property type="term" value="F:ATP binding"/>
    <property type="evidence" value="ECO:0007669"/>
    <property type="project" value="InterPro"/>
</dbReference>
<dbReference type="PANTHER" id="PTHR24359:SF37">
    <property type="entry name" value="PROTEIN KINASE DOMAIN-CONTAINING PROTEIN"/>
    <property type="match status" value="1"/>
</dbReference>
<feature type="compositionally biased region" description="Polar residues" evidence="1">
    <location>
        <begin position="42"/>
        <end position="52"/>
    </location>
</feature>
<accession>A0A8H8TVE1</accession>
<dbReference type="CDD" id="cd00180">
    <property type="entry name" value="PKc"/>
    <property type="match status" value="1"/>
</dbReference>
<evidence type="ECO:0000259" key="2">
    <source>
        <dbReference type="PROSITE" id="PS50011"/>
    </source>
</evidence>